<reference evidence="2" key="1">
    <citation type="submission" date="2025-08" db="UniProtKB">
        <authorList>
            <consortium name="RefSeq"/>
        </authorList>
    </citation>
    <scope>IDENTIFICATION</scope>
</reference>
<organism evidence="1 2">
    <name type="scientific">Derxia gummosa DSM 723</name>
    <dbReference type="NCBI Taxonomy" id="1121388"/>
    <lineage>
        <taxon>Bacteria</taxon>
        <taxon>Pseudomonadati</taxon>
        <taxon>Pseudomonadota</taxon>
        <taxon>Betaproteobacteria</taxon>
        <taxon>Burkholderiales</taxon>
        <taxon>Alcaligenaceae</taxon>
        <taxon>Derxia</taxon>
    </lineage>
</organism>
<dbReference type="AlphaFoldDB" id="A0A8B6X3T7"/>
<dbReference type="Proteomes" id="UP000675920">
    <property type="component" value="Unplaced"/>
</dbReference>
<protein>
    <submittedName>
        <fullName evidence="2">Uncharacterized protein</fullName>
    </submittedName>
</protein>
<dbReference type="RefSeq" id="WP_028311444.1">
    <property type="nucleotide sequence ID" value="NZ_AXWS01000008.1"/>
</dbReference>
<keyword evidence="1" id="KW-1185">Reference proteome</keyword>
<evidence type="ECO:0000313" key="2">
    <source>
        <dbReference type="RefSeq" id="WP_028311444.1"/>
    </source>
</evidence>
<proteinExistence type="predicted"/>
<evidence type="ECO:0000313" key="1">
    <source>
        <dbReference type="Proteomes" id="UP000675920"/>
    </source>
</evidence>
<accession>A0A8B6X3T7</accession>
<name>A0A8B6X3T7_9BURK</name>
<sequence length="98" mass="10774">MSDAADPVPQRWRIGVHFDGGGFRKGSDPLSFLRYLGSVGRVRRVRTLATALAGLDQPDLTECRLGFELELETTACVEQIRQVFVVALEVCELDIAPA</sequence>